<sequence>MRSNLNAVIESAIMFDYLILMVMMIDGIDCGRYPYKPLYGLPSECLLEQHNRFDRCEVDAIKYYSLELDHFYTQTDPFCCFVWDTLHCELDVATVCNKTFANQLKQSTLDRFQSFCAKVVGYDDITNFFSRCKTYNVRAFFQGGHWYTSRYLNFGLLGFALASCVVGIFKGCHFQFPKYNENAPNMAILWNNMFNTS</sequence>
<dbReference type="AlphaFoldDB" id="A0A6P6YDY5"/>
<keyword evidence="2" id="KW-1185">Reference proteome</keyword>
<protein>
    <submittedName>
        <fullName evidence="3">Uncharacterized protein LOC113796860</fullName>
    </submittedName>
</protein>
<keyword evidence="1" id="KW-0472">Membrane</keyword>
<dbReference type="OrthoDB" id="10453478at2759"/>
<keyword evidence="1" id="KW-0812">Transmembrane</keyword>
<dbReference type="KEGG" id="dpte:113796860"/>
<proteinExistence type="predicted"/>
<dbReference type="RefSeq" id="XP_027202949.1">
    <property type="nucleotide sequence ID" value="XM_027347148.1"/>
</dbReference>
<reference evidence="3" key="1">
    <citation type="submission" date="2025-08" db="UniProtKB">
        <authorList>
            <consortium name="RefSeq"/>
        </authorList>
    </citation>
    <scope>IDENTIFICATION</scope>
    <source>
        <strain evidence="3">Airmid</strain>
    </source>
</reference>
<gene>
    <name evidence="3" type="primary">LOC113796860</name>
</gene>
<organism evidence="2 3">
    <name type="scientific">Dermatophagoides pteronyssinus</name>
    <name type="common">European house dust mite</name>
    <dbReference type="NCBI Taxonomy" id="6956"/>
    <lineage>
        <taxon>Eukaryota</taxon>
        <taxon>Metazoa</taxon>
        <taxon>Ecdysozoa</taxon>
        <taxon>Arthropoda</taxon>
        <taxon>Chelicerata</taxon>
        <taxon>Arachnida</taxon>
        <taxon>Acari</taxon>
        <taxon>Acariformes</taxon>
        <taxon>Sarcoptiformes</taxon>
        <taxon>Astigmata</taxon>
        <taxon>Psoroptidia</taxon>
        <taxon>Analgoidea</taxon>
        <taxon>Pyroglyphidae</taxon>
        <taxon>Dermatophagoidinae</taxon>
        <taxon>Dermatophagoides</taxon>
    </lineage>
</organism>
<dbReference type="InParanoid" id="A0A6P6YDY5"/>
<feature type="transmembrane region" description="Helical" evidence="1">
    <location>
        <begin position="151"/>
        <end position="169"/>
    </location>
</feature>
<dbReference type="Proteomes" id="UP000515146">
    <property type="component" value="Unplaced"/>
</dbReference>
<accession>A0A6P6YDY5</accession>
<evidence type="ECO:0000313" key="2">
    <source>
        <dbReference type="Proteomes" id="UP000515146"/>
    </source>
</evidence>
<feature type="transmembrane region" description="Helical" evidence="1">
    <location>
        <begin position="7"/>
        <end position="25"/>
    </location>
</feature>
<name>A0A6P6YDY5_DERPT</name>
<keyword evidence="1" id="KW-1133">Transmembrane helix</keyword>
<evidence type="ECO:0000256" key="1">
    <source>
        <dbReference type="SAM" id="Phobius"/>
    </source>
</evidence>
<evidence type="ECO:0000313" key="3">
    <source>
        <dbReference type="RefSeq" id="XP_027202949.1"/>
    </source>
</evidence>